<dbReference type="AlphaFoldDB" id="A0A346NIN3"/>
<sequence length="139" mass="15243">MAEALAEEAVYAACIVPVGDAILMLQRERTLALPSGARGPSESSQCAAHRAVWQTTGINVEVRSYLGHWRGDTAVFACQEYASLARWPNAVTINHNQLIKISPFLLQHNQLNEPDLLVPLRGYFNQATQALSQPLSGME</sequence>
<evidence type="ECO:0000313" key="2">
    <source>
        <dbReference type="Proteomes" id="UP000262073"/>
    </source>
</evidence>
<dbReference type="RefSeq" id="WP_117315396.1">
    <property type="nucleotide sequence ID" value="NZ_CP031769.1"/>
</dbReference>
<organism evidence="1 2">
    <name type="scientific">Salinimonas sediminis</name>
    <dbReference type="NCBI Taxonomy" id="2303538"/>
    <lineage>
        <taxon>Bacteria</taxon>
        <taxon>Pseudomonadati</taxon>
        <taxon>Pseudomonadota</taxon>
        <taxon>Gammaproteobacteria</taxon>
        <taxon>Alteromonadales</taxon>
        <taxon>Alteromonadaceae</taxon>
        <taxon>Alteromonas/Salinimonas group</taxon>
        <taxon>Salinimonas</taxon>
    </lineage>
</organism>
<dbReference type="KEGG" id="salm:D0Y50_02810"/>
<dbReference type="OrthoDB" id="6322268at2"/>
<accession>A0A346NIN3</accession>
<dbReference type="CDD" id="cd02883">
    <property type="entry name" value="NUDIX_Hydrolase"/>
    <property type="match status" value="1"/>
</dbReference>
<dbReference type="GO" id="GO:0016787">
    <property type="term" value="F:hydrolase activity"/>
    <property type="evidence" value="ECO:0007669"/>
    <property type="project" value="UniProtKB-KW"/>
</dbReference>
<keyword evidence="1" id="KW-0378">Hydrolase</keyword>
<dbReference type="Gene3D" id="3.90.79.10">
    <property type="entry name" value="Nucleoside Triphosphate Pyrophosphohydrolase"/>
    <property type="match status" value="1"/>
</dbReference>
<dbReference type="Proteomes" id="UP000262073">
    <property type="component" value="Chromosome"/>
</dbReference>
<name>A0A346NIN3_9ALTE</name>
<dbReference type="InterPro" id="IPR015797">
    <property type="entry name" value="NUDIX_hydrolase-like_dom_sf"/>
</dbReference>
<protein>
    <submittedName>
        <fullName evidence="1">NUDIX hydrolase</fullName>
    </submittedName>
</protein>
<evidence type="ECO:0000313" key="1">
    <source>
        <dbReference type="EMBL" id="AXR05390.1"/>
    </source>
</evidence>
<keyword evidence="2" id="KW-1185">Reference proteome</keyword>
<dbReference type="SUPFAM" id="SSF55811">
    <property type="entry name" value="Nudix"/>
    <property type="match status" value="1"/>
</dbReference>
<dbReference type="EMBL" id="CP031769">
    <property type="protein sequence ID" value="AXR05390.1"/>
    <property type="molecule type" value="Genomic_DNA"/>
</dbReference>
<reference evidence="1 2" key="1">
    <citation type="submission" date="2018-08" db="EMBL/GenBank/DDBJ databases">
        <title>Salinimonas sediminis sp. nov., a piezophilic bacterium isolated from a deep-sea sediment sample from the New Britain Trench.</title>
        <authorList>
            <person name="Cao J."/>
        </authorList>
    </citation>
    <scope>NUCLEOTIDE SEQUENCE [LARGE SCALE GENOMIC DNA]</scope>
    <source>
        <strain evidence="1 2">N102</strain>
    </source>
</reference>
<proteinExistence type="predicted"/>
<gene>
    <name evidence="1" type="ORF">D0Y50_02810</name>
</gene>